<dbReference type="InterPro" id="IPR052424">
    <property type="entry name" value="Kielin_Chordin-BMP_Reg"/>
</dbReference>
<protein>
    <recommendedName>
        <fullName evidence="7">VWFC domain-containing protein</fullName>
    </recommendedName>
</protein>
<dbReference type="SUPFAM" id="SSF57603">
    <property type="entry name" value="FnI-like domain"/>
    <property type="match status" value="1"/>
</dbReference>
<evidence type="ECO:0000256" key="2">
    <source>
        <dbReference type="ARBA" id="ARBA00022525"/>
    </source>
</evidence>
<keyword evidence="2" id="KW-0964">Secreted</keyword>
<proteinExistence type="predicted"/>
<dbReference type="KEGG" id="aqu:109581159"/>
<dbReference type="EnsemblMetazoa" id="XM_019995004.1">
    <property type="protein sequence ID" value="XP_019850563.1"/>
    <property type="gene ID" value="LOC109581159"/>
</dbReference>
<evidence type="ECO:0000256" key="1">
    <source>
        <dbReference type="ARBA" id="ARBA00004613"/>
    </source>
</evidence>
<evidence type="ECO:0000259" key="7">
    <source>
        <dbReference type="PROSITE" id="PS50184"/>
    </source>
</evidence>
<comment type="subcellular location">
    <subcellularLocation>
        <location evidence="1">Secreted</location>
    </subcellularLocation>
</comment>
<dbReference type="STRING" id="400682.A0A1X7V703"/>
<evidence type="ECO:0000256" key="4">
    <source>
        <dbReference type="SAM" id="MobiDB-lite"/>
    </source>
</evidence>
<feature type="transmembrane region" description="Helical" evidence="5">
    <location>
        <begin position="555"/>
        <end position="579"/>
    </location>
</feature>
<evidence type="ECO:0000256" key="5">
    <source>
        <dbReference type="SAM" id="Phobius"/>
    </source>
</evidence>
<accession>A0A1X7V703</accession>
<dbReference type="Gene3D" id="4.10.40.20">
    <property type="match status" value="1"/>
</dbReference>
<dbReference type="InterPro" id="IPR009030">
    <property type="entry name" value="Growth_fac_rcpt_cys_sf"/>
</dbReference>
<feature type="region of interest" description="Disordered" evidence="4">
    <location>
        <begin position="380"/>
        <end position="437"/>
    </location>
</feature>
<evidence type="ECO:0000256" key="3">
    <source>
        <dbReference type="ARBA" id="ARBA00022729"/>
    </source>
</evidence>
<dbReference type="OrthoDB" id="5976811at2759"/>
<dbReference type="PROSITE" id="PS01208">
    <property type="entry name" value="VWFC_1"/>
    <property type="match status" value="2"/>
</dbReference>
<dbReference type="InterPro" id="IPR001007">
    <property type="entry name" value="VWF_dom"/>
</dbReference>
<keyword evidence="5" id="KW-0812">Transmembrane</keyword>
<name>A0A1X7V703_AMPQE</name>
<dbReference type="OMA" id="LEGESHI"/>
<keyword evidence="5" id="KW-1133">Transmembrane helix</keyword>
<feature type="domain" description="VWFC" evidence="7">
    <location>
        <begin position="293"/>
        <end position="354"/>
    </location>
</feature>
<feature type="compositionally biased region" description="Low complexity" evidence="4">
    <location>
        <begin position="380"/>
        <end position="396"/>
    </location>
</feature>
<evidence type="ECO:0000256" key="6">
    <source>
        <dbReference type="SAM" id="SignalP"/>
    </source>
</evidence>
<sequence>MLLLSTIFCLFLSLNLTTAQLDPEGTESPALVPCPPCDCSKPVSCEEHDIDNPCNCCAKCYRRVGEVCGADAGECTPDLLCLPDDPYSASYKGKCYEITPCLTFGCSVKGDKCECYYNNVCPLQRLPFYTREECEDTLKIKKCKEVRCPVQEDCGEGMYFEEGPSFFDHCCPVNGHCVCNVSMCSGPPESCPVGTKLAVTRSADQGAGVCCNEYECQLITCSHNGVKYNFGDEWRDDSCTTCTCTETGAECASVNCSEPTDCSITYIPEGECCPVCFESNETANPPANAPLGCITLEGESHINGETWEINPCVSCRCNNNEIKCHEKVCDAVPCNIEEGQEYVFPVGACCPICKDKTPPTGSPTVVLMPTSLMTSSMISTMTSSSTITVTETPSPSNDEDTPMDNIPNIGNNGPSNEPTTPSNTEEATPTTKPGPTQTRNLVLLLNIPYMEVSKMWDQFSSELALKLKERKIELQDISALPDVSSTVNATLFTLKLKENATEAINLETSESDIAVIVNQMAVDYNMMPGNMNNNNNNNVQPVSDESYDTHLTATIIVMTLLAAVTLVSFIGVVIILVIINRRLKTAKTIRGTPTKSTNKGP</sequence>
<keyword evidence="5" id="KW-0472">Membrane</keyword>
<dbReference type="SUPFAM" id="SSF57184">
    <property type="entry name" value="Growth factor receptor domain"/>
    <property type="match status" value="1"/>
</dbReference>
<dbReference type="InParanoid" id="A0A1X7V703"/>
<feature type="signal peptide" evidence="6">
    <location>
        <begin position="1"/>
        <end position="19"/>
    </location>
</feature>
<keyword evidence="9" id="KW-1185">Reference proteome</keyword>
<feature type="chain" id="PRO_5010852644" description="VWFC domain-containing protein" evidence="6">
    <location>
        <begin position="20"/>
        <end position="601"/>
    </location>
</feature>
<dbReference type="PANTHER" id="PTHR46698">
    <property type="entry name" value="CROSSVEINLESS 2"/>
    <property type="match status" value="1"/>
</dbReference>
<dbReference type="EnsemblMetazoa" id="Aqu2.1.35287_001">
    <property type="protein sequence ID" value="Aqu2.1.35287_001"/>
    <property type="gene ID" value="Aqu2.1.35287"/>
</dbReference>
<dbReference type="PANTHER" id="PTHR46698:SF6">
    <property type="entry name" value="KIELIN_CHORDIN-LIKE PROTEIN"/>
    <property type="match status" value="1"/>
</dbReference>
<dbReference type="PROSITE" id="PS50184">
    <property type="entry name" value="VWFC_2"/>
    <property type="match status" value="2"/>
</dbReference>
<organism evidence="8">
    <name type="scientific">Amphimedon queenslandica</name>
    <name type="common">Sponge</name>
    <dbReference type="NCBI Taxonomy" id="400682"/>
    <lineage>
        <taxon>Eukaryota</taxon>
        <taxon>Metazoa</taxon>
        <taxon>Porifera</taxon>
        <taxon>Demospongiae</taxon>
        <taxon>Heteroscleromorpha</taxon>
        <taxon>Haplosclerida</taxon>
        <taxon>Niphatidae</taxon>
        <taxon>Amphimedon</taxon>
    </lineage>
</organism>
<feature type="compositionally biased region" description="Low complexity" evidence="4">
    <location>
        <begin position="405"/>
        <end position="414"/>
    </location>
</feature>
<dbReference type="GO" id="GO:0005576">
    <property type="term" value="C:extracellular region"/>
    <property type="evidence" value="ECO:0007669"/>
    <property type="project" value="UniProtKB-SubCell"/>
</dbReference>
<evidence type="ECO:0000313" key="8">
    <source>
        <dbReference type="EnsemblMetazoa" id="Aqu2.1.35287_001"/>
    </source>
</evidence>
<reference evidence="9" key="1">
    <citation type="journal article" date="2010" name="Nature">
        <title>The Amphimedon queenslandica genome and the evolution of animal complexity.</title>
        <authorList>
            <person name="Srivastava M."/>
            <person name="Simakov O."/>
            <person name="Chapman J."/>
            <person name="Fahey B."/>
            <person name="Gauthier M.E."/>
            <person name="Mitros T."/>
            <person name="Richards G.S."/>
            <person name="Conaco C."/>
            <person name="Dacre M."/>
            <person name="Hellsten U."/>
            <person name="Larroux C."/>
            <person name="Putnam N.H."/>
            <person name="Stanke M."/>
            <person name="Adamska M."/>
            <person name="Darling A."/>
            <person name="Degnan S.M."/>
            <person name="Oakley T.H."/>
            <person name="Plachetzki D.C."/>
            <person name="Zhai Y."/>
            <person name="Adamski M."/>
            <person name="Calcino A."/>
            <person name="Cummins S.F."/>
            <person name="Goodstein D.M."/>
            <person name="Harris C."/>
            <person name="Jackson D.J."/>
            <person name="Leys S.P."/>
            <person name="Shu S."/>
            <person name="Woodcroft B.J."/>
            <person name="Vervoort M."/>
            <person name="Kosik K.S."/>
            <person name="Manning G."/>
            <person name="Degnan B.M."/>
            <person name="Rokhsar D.S."/>
        </authorList>
    </citation>
    <scope>NUCLEOTIDE SEQUENCE [LARGE SCALE GENOMIC DNA]</scope>
</reference>
<feature type="domain" description="VWFC" evidence="7">
    <location>
        <begin position="219"/>
        <end position="277"/>
    </location>
</feature>
<dbReference type="SMART" id="SM00214">
    <property type="entry name" value="VWC"/>
    <property type="match status" value="2"/>
</dbReference>
<dbReference type="eggNOG" id="KOG1216">
    <property type="taxonomic scope" value="Eukaryota"/>
</dbReference>
<dbReference type="AlphaFoldDB" id="A0A1X7V703"/>
<dbReference type="Proteomes" id="UP000007879">
    <property type="component" value="Unassembled WGS sequence"/>
</dbReference>
<evidence type="ECO:0000313" key="9">
    <source>
        <dbReference type="Proteomes" id="UP000007879"/>
    </source>
</evidence>
<gene>
    <name evidence="8" type="primary">109581159</name>
</gene>
<keyword evidence="3 6" id="KW-0732">Signal</keyword>
<reference evidence="8" key="2">
    <citation type="submission" date="2017-05" db="UniProtKB">
        <authorList>
            <consortium name="EnsemblMetazoa"/>
        </authorList>
    </citation>
    <scope>IDENTIFICATION</scope>
</reference>
<feature type="compositionally biased region" description="Polar residues" evidence="4">
    <location>
        <begin position="415"/>
        <end position="437"/>
    </location>
</feature>
<dbReference type="Pfam" id="PF00093">
    <property type="entry name" value="VWC"/>
    <property type="match status" value="2"/>
</dbReference>
<dbReference type="Gene3D" id="6.20.200.20">
    <property type="match status" value="2"/>
</dbReference>